<evidence type="ECO:0000256" key="2">
    <source>
        <dbReference type="ARBA" id="ARBA00012084"/>
    </source>
</evidence>
<gene>
    <name evidence="8" type="primary">PDX1</name>
    <name evidence="8" type="ORF">KSP40_PGU001593</name>
</gene>
<dbReference type="EMBL" id="JBBWWR010000005">
    <property type="protein sequence ID" value="KAK8966782.1"/>
    <property type="molecule type" value="Genomic_DNA"/>
</dbReference>
<evidence type="ECO:0000256" key="1">
    <source>
        <dbReference type="ARBA" id="ARBA00004737"/>
    </source>
</evidence>
<dbReference type="InterPro" id="IPR013785">
    <property type="entry name" value="Aldolase_TIM"/>
</dbReference>
<keyword evidence="9" id="KW-1185">Reference proteome</keyword>
<organism evidence="8 9">
    <name type="scientific">Platanthera guangdongensis</name>
    <dbReference type="NCBI Taxonomy" id="2320717"/>
    <lineage>
        <taxon>Eukaryota</taxon>
        <taxon>Viridiplantae</taxon>
        <taxon>Streptophyta</taxon>
        <taxon>Embryophyta</taxon>
        <taxon>Tracheophyta</taxon>
        <taxon>Spermatophyta</taxon>
        <taxon>Magnoliopsida</taxon>
        <taxon>Liliopsida</taxon>
        <taxon>Asparagales</taxon>
        <taxon>Orchidaceae</taxon>
        <taxon>Orchidoideae</taxon>
        <taxon>Orchideae</taxon>
        <taxon>Orchidinae</taxon>
        <taxon>Platanthera</taxon>
    </lineage>
</organism>
<dbReference type="EC" id="4.3.3.6" evidence="2"/>
<sequence>MGWIPPPFYTRVQFCGATLPTKTSWFPYMFDPCGQVGICGDCILGSSMEDVALSGMPLGNHMENYFQCGRDQPDEFSVGLHDSFGAVSGHDIHHFPDLDFIESSFEDSKLSDRPSISEKGICSLYHSYIKCVSSILLSLKYLLIVVFSFAKKIATPYDLIMHTKQLGRLPIVQFVVDGVETPDDATLMMQLGYDGVFVGSGIFKSSDPACRAIIIMQDFTHYFDSEIMVDVSAGLGKSMVGINLSNTNGERFAAHFE</sequence>
<reference evidence="8 9" key="1">
    <citation type="journal article" date="2022" name="Nat. Plants">
        <title>Genomes of leafy and leafless Platanthera orchids illuminate the evolution of mycoheterotrophy.</title>
        <authorList>
            <person name="Li M.H."/>
            <person name="Liu K.W."/>
            <person name="Li Z."/>
            <person name="Lu H.C."/>
            <person name="Ye Q.L."/>
            <person name="Zhang D."/>
            <person name="Wang J.Y."/>
            <person name="Li Y.F."/>
            <person name="Zhong Z.M."/>
            <person name="Liu X."/>
            <person name="Yu X."/>
            <person name="Liu D.K."/>
            <person name="Tu X.D."/>
            <person name="Liu B."/>
            <person name="Hao Y."/>
            <person name="Liao X.Y."/>
            <person name="Jiang Y.T."/>
            <person name="Sun W.H."/>
            <person name="Chen J."/>
            <person name="Chen Y.Q."/>
            <person name="Ai Y."/>
            <person name="Zhai J.W."/>
            <person name="Wu S.S."/>
            <person name="Zhou Z."/>
            <person name="Hsiao Y.Y."/>
            <person name="Wu W.L."/>
            <person name="Chen Y.Y."/>
            <person name="Lin Y.F."/>
            <person name="Hsu J.L."/>
            <person name="Li C.Y."/>
            <person name="Wang Z.W."/>
            <person name="Zhao X."/>
            <person name="Zhong W.Y."/>
            <person name="Ma X.K."/>
            <person name="Ma L."/>
            <person name="Huang J."/>
            <person name="Chen G.Z."/>
            <person name="Huang M.Z."/>
            <person name="Huang L."/>
            <person name="Peng D.H."/>
            <person name="Luo Y.B."/>
            <person name="Zou S.Q."/>
            <person name="Chen S.P."/>
            <person name="Lan S."/>
            <person name="Tsai W.C."/>
            <person name="Van de Peer Y."/>
            <person name="Liu Z.J."/>
        </authorList>
    </citation>
    <scope>NUCLEOTIDE SEQUENCE [LARGE SCALE GENOMIC DNA]</scope>
    <source>
        <strain evidence="8">Lor288</strain>
    </source>
</reference>
<keyword evidence="4" id="KW-0704">Schiff base</keyword>
<comment type="caution">
    <text evidence="8">The sequence shown here is derived from an EMBL/GenBank/DDBJ whole genome shotgun (WGS) entry which is preliminary data.</text>
</comment>
<dbReference type="InterPro" id="IPR001852">
    <property type="entry name" value="PdxS/SNZ"/>
</dbReference>
<dbReference type="Gene3D" id="3.20.20.70">
    <property type="entry name" value="Aldolase class I"/>
    <property type="match status" value="1"/>
</dbReference>
<comment type="pathway">
    <text evidence="1">Cofactor biosynthesis; pyridoxal 5'-phosphate biosynthesis.</text>
</comment>
<evidence type="ECO:0000256" key="6">
    <source>
        <dbReference type="ARBA" id="ARBA00047992"/>
    </source>
</evidence>
<comment type="similarity">
    <text evidence="7">Belongs to the PdxS/SNZ family.</text>
</comment>
<dbReference type="PROSITE" id="PS51129">
    <property type="entry name" value="PDXS_SNZ_2"/>
    <property type="match status" value="1"/>
</dbReference>
<comment type="function">
    <text evidence="5">Catalyzes the formation of pyridoxal 5'-phosphate from ribose 5-phosphate (RBP), glyceraldehyde 3-phosphate (G3P) and ammonia. The ammonia is provided by PDX2. Can also use ribulose 5-phosphate and dihydroxyacetone phosphate as substrates, resulting from enzyme-catalyzed isomerization of RBP and G3P, respectively. Also plays an indirect role in resistance to singlet oxygen-generating photosensitizers.</text>
</comment>
<evidence type="ECO:0000256" key="3">
    <source>
        <dbReference type="ARBA" id="ARBA00022898"/>
    </source>
</evidence>
<evidence type="ECO:0000256" key="4">
    <source>
        <dbReference type="ARBA" id="ARBA00023270"/>
    </source>
</evidence>
<name>A0ABR2MRE0_9ASPA</name>
<comment type="catalytic activity">
    <reaction evidence="6">
        <text>aldehydo-D-ribose 5-phosphate + D-glyceraldehyde 3-phosphate + L-glutamine = pyridoxal 5'-phosphate + L-glutamate + phosphate + 3 H2O + H(+)</text>
        <dbReference type="Rhea" id="RHEA:31507"/>
        <dbReference type="ChEBI" id="CHEBI:15377"/>
        <dbReference type="ChEBI" id="CHEBI:15378"/>
        <dbReference type="ChEBI" id="CHEBI:29985"/>
        <dbReference type="ChEBI" id="CHEBI:43474"/>
        <dbReference type="ChEBI" id="CHEBI:58273"/>
        <dbReference type="ChEBI" id="CHEBI:58359"/>
        <dbReference type="ChEBI" id="CHEBI:59776"/>
        <dbReference type="ChEBI" id="CHEBI:597326"/>
        <dbReference type="EC" id="4.3.3.6"/>
    </reaction>
</comment>
<dbReference type="InterPro" id="IPR011060">
    <property type="entry name" value="RibuloseP-bd_barrel"/>
</dbReference>
<dbReference type="PANTHER" id="PTHR31829">
    <property type="entry name" value="PYRIDOXAL 5'-PHOSPHATE SYNTHASE SUBUNIT SNZ1-RELATED"/>
    <property type="match status" value="1"/>
</dbReference>
<dbReference type="SUPFAM" id="SSF51366">
    <property type="entry name" value="Ribulose-phoshate binding barrel"/>
    <property type="match status" value="1"/>
</dbReference>
<accession>A0ABR2MRE0</accession>
<evidence type="ECO:0000313" key="8">
    <source>
        <dbReference type="EMBL" id="KAK8966782.1"/>
    </source>
</evidence>
<dbReference type="Proteomes" id="UP001412067">
    <property type="component" value="Unassembled WGS sequence"/>
</dbReference>
<evidence type="ECO:0000313" key="9">
    <source>
        <dbReference type="Proteomes" id="UP001412067"/>
    </source>
</evidence>
<evidence type="ECO:0000256" key="5">
    <source>
        <dbReference type="ARBA" id="ARBA00037142"/>
    </source>
</evidence>
<evidence type="ECO:0000256" key="7">
    <source>
        <dbReference type="PROSITE-ProRule" id="PRU00481"/>
    </source>
</evidence>
<dbReference type="PANTHER" id="PTHR31829:SF0">
    <property type="entry name" value="PYRIDOXAL 5'-PHOSPHATE SYNTHASE SUBUNIT SNZ1-RELATED"/>
    <property type="match status" value="1"/>
</dbReference>
<protein>
    <recommendedName>
        <fullName evidence="2">pyridoxal 5'-phosphate synthase (glutamine hydrolyzing)</fullName>
        <ecNumber evidence="2">4.3.3.6</ecNumber>
    </recommendedName>
</protein>
<keyword evidence="3" id="KW-0663">Pyridoxal phosphate</keyword>
<proteinExistence type="inferred from homology"/>